<feature type="transmembrane region" description="Helical" evidence="1">
    <location>
        <begin position="33"/>
        <end position="57"/>
    </location>
</feature>
<dbReference type="EC" id="2.7.7.65" evidence="3"/>
<dbReference type="InterPro" id="IPR043128">
    <property type="entry name" value="Rev_trsase/Diguanyl_cyclase"/>
</dbReference>
<feature type="transmembrane region" description="Helical" evidence="1">
    <location>
        <begin position="7"/>
        <end position="27"/>
    </location>
</feature>
<organism evidence="3 4">
    <name type="scientific">Fictibacillus terranigra</name>
    <dbReference type="NCBI Taxonomy" id="3058424"/>
    <lineage>
        <taxon>Bacteria</taxon>
        <taxon>Bacillati</taxon>
        <taxon>Bacillota</taxon>
        <taxon>Bacilli</taxon>
        <taxon>Bacillales</taxon>
        <taxon>Fictibacillaceae</taxon>
        <taxon>Fictibacillus</taxon>
    </lineage>
</organism>
<keyword evidence="4" id="KW-1185">Reference proteome</keyword>
<dbReference type="Gene3D" id="3.30.450.40">
    <property type="match status" value="1"/>
</dbReference>
<gene>
    <name evidence="3" type="ORF">QYF49_06715</name>
</gene>
<evidence type="ECO:0000313" key="3">
    <source>
        <dbReference type="EMBL" id="MDN4072724.1"/>
    </source>
</evidence>
<dbReference type="Pfam" id="PF13185">
    <property type="entry name" value="GAF_2"/>
    <property type="match status" value="1"/>
</dbReference>
<dbReference type="Gene3D" id="3.30.70.270">
    <property type="match status" value="1"/>
</dbReference>
<feature type="domain" description="GGDEF" evidence="2">
    <location>
        <begin position="427"/>
        <end position="568"/>
    </location>
</feature>
<dbReference type="Pfam" id="PF00990">
    <property type="entry name" value="GGDEF"/>
    <property type="match status" value="1"/>
</dbReference>
<dbReference type="InterPro" id="IPR000160">
    <property type="entry name" value="GGDEF_dom"/>
</dbReference>
<proteinExistence type="predicted"/>
<dbReference type="SUPFAM" id="SSF55073">
    <property type="entry name" value="Nucleotide cyclase"/>
    <property type="match status" value="1"/>
</dbReference>
<keyword evidence="3" id="KW-0548">Nucleotidyltransferase</keyword>
<feature type="transmembrane region" description="Helical" evidence="1">
    <location>
        <begin position="69"/>
        <end position="93"/>
    </location>
</feature>
<dbReference type="RefSeq" id="WP_290398820.1">
    <property type="nucleotide sequence ID" value="NZ_JAUHLN010000001.1"/>
</dbReference>
<dbReference type="NCBIfam" id="TIGR00254">
    <property type="entry name" value="GGDEF"/>
    <property type="match status" value="1"/>
</dbReference>
<dbReference type="InterPro" id="IPR029016">
    <property type="entry name" value="GAF-like_dom_sf"/>
</dbReference>
<dbReference type="InterPro" id="IPR003018">
    <property type="entry name" value="GAF"/>
</dbReference>
<keyword evidence="1" id="KW-1133">Transmembrane helix</keyword>
<accession>A0ABT8E499</accession>
<keyword evidence="1" id="KW-0812">Transmembrane</keyword>
<keyword evidence="1" id="KW-0472">Membrane</keyword>
<dbReference type="EMBL" id="JAUHLN010000001">
    <property type="protein sequence ID" value="MDN4072724.1"/>
    <property type="molecule type" value="Genomic_DNA"/>
</dbReference>
<dbReference type="PROSITE" id="PS50887">
    <property type="entry name" value="GGDEF"/>
    <property type="match status" value="1"/>
</dbReference>
<dbReference type="CDD" id="cd01949">
    <property type="entry name" value="GGDEF"/>
    <property type="match status" value="1"/>
</dbReference>
<dbReference type="Proteomes" id="UP001168694">
    <property type="component" value="Unassembled WGS sequence"/>
</dbReference>
<comment type="caution">
    <text evidence="3">The sequence shown here is derived from an EMBL/GenBank/DDBJ whole genome shotgun (WGS) entry which is preliminary data.</text>
</comment>
<sequence length="568" mass="65164">MDKKRRVAMWTVWLILYPAAIWTGYSLNDFPASISIFDISVLTVLTVVVSLFPIRVLNSNISLITGISLAIFLYYGLFLSLVITQIAVFSLTLKVYFNTKEHYRYLTNSLMFAWISVGSGIIFELLGGQTGSCDINTGFYLLPIAGYIVAHFLLNHLLLYVVRTYVFAQKVRFIEKDLWVDIIFEMMVIPVGVLLYVLYSQIGTPAIFYVGFPFLSLSIIINLYHASRQVNDLLQKSSEIGQQMSEHLQVNDILDVFIDKLTSFIMVDGAYIFDAEAGEYFKPIRKYEKNAGMIEHDIKLLRTEGVSGKVWATGKSVLYSSKKQWRETSDSHFNGHGESIISVPMIRNQRIIGVITFMNQKKKTFQKHHLMIMEILSNYLAVAIDNARNYETTKLKSEQCPLTGLYNYRYFENLLSQMYDEFNYFKREFSVILMDIDHFKKVNDTYGHQSGNEVLIQLARRLEHYIGENGTVARYGGEEFVILLPHMNEMDCYRAAEELRSIISMHPFLIKDDLKDKRSHQIYITASIGISTAPLHGEDPLTLLRNADRAMYTGAKQQGRNKVARYVG</sequence>
<dbReference type="InterPro" id="IPR050469">
    <property type="entry name" value="Diguanylate_Cyclase"/>
</dbReference>
<dbReference type="PANTHER" id="PTHR45138">
    <property type="entry name" value="REGULATORY COMPONENTS OF SENSORY TRANSDUCTION SYSTEM"/>
    <property type="match status" value="1"/>
</dbReference>
<evidence type="ECO:0000256" key="1">
    <source>
        <dbReference type="SAM" id="Phobius"/>
    </source>
</evidence>
<evidence type="ECO:0000259" key="2">
    <source>
        <dbReference type="PROSITE" id="PS50887"/>
    </source>
</evidence>
<keyword evidence="3" id="KW-0808">Transferase</keyword>
<feature type="transmembrane region" description="Helical" evidence="1">
    <location>
        <begin position="206"/>
        <end position="226"/>
    </location>
</feature>
<dbReference type="SMART" id="SM00267">
    <property type="entry name" value="GGDEF"/>
    <property type="match status" value="1"/>
</dbReference>
<protein>
    <submittedName>
        <fullName evidence="3">Sensor domain-containing diguanylate cyclase</fullName>
        <ecNumber evidence="3">2.7.7.65</ecNumber>
    </submittedName>
</protein>
<feature type="transmembrane region" description="Helical" evidence="1">
    <location>
        <begin position="178"/>
        <end position="199"/>
    </location>
</feature>
<evidence type="ECO:0000313" key="4">
    <source>
        <dbReference type="Proteomes" id="UP001168694"/>
    </source>
</evidence>
<feature type="transmembrane region" description="Helical" evidence="1">
    <location>
        <begin position="105"/>
        <end position="126"/>
    </location>
</feature>
<dbReference type="SMART" id="SM00065">
    <property type="entry name" value="GAF"/>
    <property type="match status" value="1"/>
</dbReference>
<feature type="transmembrane region" description="Helical" evidence="1">
    <location>
        <begin position="138"/>
        <end position="158"/>
    </location>
</feature>
<dbReference type="SUPFAM" id="SSF55781">
    <property type="entry name" value="GAF domain-like"/>
    <property type="match status" value="1"/>
</dbReference>
<dbReference type="PANTHER" id="PTHR45138:SF9">
    <property type="entry name" value="DIGUANYLATE CYCLASE DGCM-RELATED"/>
    <property type="match status" value="1"/>
</dbReference>
<reference evidence="3" key="1">
    <citation type="submission" date="2023-06" db="EMBL/GenBank/DDBJ databases">
        <title>Draft Genome Sequences of Representative Paenibacillus Polymyxa, Bacillus cereus, Fictibacillus sp., and Brevibacillus agri Strains Isolated from Amazonian Dark Earth.</title>
        <authorList>
            <person name="Pellegrinetti T.A."/>
            <person name="Cunha I.C.M."/>
            <person name="Chaves M.G."/>
            <person name="Freitas A.S."/>
            <person name="Silva A.V.R."/>
            <person name="Tsai S.M."/>
            <person name="Mendes L.W."/>
        </authorList>
    </citation>
    <scope>NUCLEOTIDE SEQUENCE</scope>
    <source>
        <strain evidence="3">CENA-BCM004</strain>
    </source>
</reference>
<name>A0ABT8E499_9BACL</name>
<dbReference type="InterPro" id="IPR029787">
    <property type="entry name" value="Nucleotide_cyclase"/>
</dbReference>
<dbReference type="GO" id="GO:0052621">
    <property type="term" value="F:diguanylate cyclase activity"/>
    <property type="evidence" value="ECO:0007669"/>
    <property type="project" value="UniProtKB-EC"/>
</dbReference>